<dbReference type="PANTHER" id="PTHR43796">
    <property type="entry name" value="CARBOXYNORSPERMIDINE SYNTHASE"/>
    <property type="match status" value="1"/>
</dbReference>
<evidence type="ECO:0000259" key="1">
    <source>
        <dbReference type="Pfam" id="PF03435"/>
    </source>
</evidence>
<feature type="domain" description="Saccharopine dehydrogenase NADP binding" evidence="1">
    <location>
        <begin position="3"/>
        <end position="127"/>
    </location>
</feature>
<proteinExistence type="predicted"/>
<evidence type="ECO:0000313" key="2">
    <source>
        <dbReference type="EMBL" id="KKM68367.1"/>
    </source>
</evidence>
<name>A0A0F9MGZ5_9ZZZZ</name>
<dbReference type="AlphaFoldDB" id="A0A0F9MGZ5"/>
<dbReference type="InterPro" id="IPR036291">
    <property type="entry name" value="NAD(P)-bd_dom_sf"/>
</dbReference>
<dbReference type="PANTHER" id="PTHR43796:SF2">
    <property type="entry name" value="CARBOXYNORSPERMIDINE SYNTHASE"/>
    <property type="match status" value="1"/>
</dbReference>
<dbReference type="Gene3D" id="3.30.360.10">
    <property type="entry name" value="Dihydrodipicolinate Reductase, domain 2"/>
    <property type="match status" value="1"/>
</dbReference>
<dbReference type="Gene3D" id="3.40.50.720">
    <property type="entry name" value="NAD(P)-binding Rossmann-like Domain"/>
    <property type="match status" value="1"/>
</dbReference>
<sequence length="404" mass="44767">MKVLALGGSGDMGRMAVAVLLESPKTTSITIADKNYEKAKHLVDLVGSDKLEAIEIDVTEKNNLIELISSHDLVMNTVGPYYKFATKILDAVINAGKPYIDICDDWKPTLDLLDMNDRAKKADITAIIGIGASPGITNLMSVLACSKLDKVDELITAWGYGAGEGRGKKPKYFIEPRTFYKKFKDMPAIANAATMHLFYETLEEIPTYRDGKFIDIKPLTDADPFQFPGFKDTYVCHIGHPEPVTLPRVLKVNSVSNLMYMGKTITELVRKYTRQIAKKELTVSEATIKFEEETRKISRNVEYTREYIGMPPGLSVIATGMKSGKRKKVAIANNRVPFGGMAGVTSVPLAVAAGMVINDELTEKGVFTPEEAIIDPMEFFNRYAKYCGENLKAEDVLLIREVDL</sequence>
<dbReference type="Pfam" id="PF03435">
    <property type="entry name" value="Sacchrp_dh_NADP"/>
    <property type="match status" value="1"/>
</dbReference>
<dbReference type="EMBL" id="LAZR01010179">
    <property type="protein sequence ID" value="KKM68367.1"/>
    <property type="molecule type" value="Genomic_DNA"/>
</dbReference>
<gene>
    <name evidence="2" type="ORF">LCGC14_1461560</name>
</gene>
<comment type="caution">
    <text evidence="2">The sequence shown here is derived from an EMBL/GenBank/DDBJ whole genome shotgun (WGS) entry which is preliminary data.</text>
</comment>
<reference evidence="2" key="1">
    <citation type="journal article" date="2015" name="Nature">
        <title>Complex archaea that bridge the gap between prokaryotes and eukaryotes.</title>
        <authorList>
            <person name="Spang A."/>
            <person name="Saw J.H."/>
            <person name="Jorgensen S.L."/>
            <person name="Zaremba-Niedzwiedzka K."/>
            <person name="Martijn J."/>
            <person name="Lind A.E."/>
            <person name="van Eijk R."/>
            <person name="Schleper C."/>
            <person name="Guy L."/>
            <person name="Ettema T.J."/>
        </authorList>
    </citation>
    <scope>NUCLEOTIDE SEQUENCE</scope>
</reference>
<dbReference type="SUPFAM" id="SSF51735">
    <property type="entry name" value="NAD(P)-binding Rossmann-fold domains"/>
    <property type="match status" value="1"/>
</dbReference>
<accession>A0A0F9MGZ5</accession>
<dbReference type="InterPro" id="IPR005097">
    <property type="entry name" value="Sacchrp_dh_NADP-bd"/>
</dbReference>
<organism evidence="2">
    <name type="scientific">marine sediment metagenome</name>
    <dbReference type="NCBI Taxonomy" id="412755"/>
    <lineage>
        <taxon>unclassified sequences</taxon>
        <taxon>metagenomes</taxon>
        <taxon>ecological metagenomes</taxon>
    </lineage>
</organism>
<protein>
    <recommendedName>
        <fullName evidence="1">Saccharopine dehydrogenase NADP binding domain-containing protein</fullName>
    </recommendedName>
</protein>